<name>A0ABY7VTQ2_9BACT</name>
<sequence>MKYFVLIICVFIFTSCKDEKANTTSTDDVTVETVVMKGGSENLEAAADCATGCPSCGVKESFELKAPHGGALMKFGGDAAVLELVIDHKSGEMSVYFYDGLAKEQLKLEQTALNLKINTLNITLKADEKGVFRLKSEIIKGLKKFQGTVGKLEVDGLPFDGVPIYYPEGN</sequence>
<organism evidence="1 2">
    <name type="scientific">Lentisphaera profundi</name>
    <dbReference type="NCBI Taxonomy" id="1658616"/>
    <lineage>
        <taxon>Bacteria</taxon>
        <taxon>Pseudomonadati</taxon>
        <taxon>Lentisphaerota</taxon>
        <taxon>Lentisphaeria</taxon>
        <taxon>Lentisphaerales</taxon>
        <taxon>Lentisphaeraceae</taxon>
        <taxon>Lentisphaera</taxon>
    </lineage>
</organism>
<keyword evidence="2" id="KW-1185">Reference proteome</keyword>
<evidence type="ECO:0000313" key="1">
    <source>
        <dbReference type="EMBL" id="WDE96689.1"/>
    </source>
</evidence>
<evidence type="ECO:0008006" key="3">
    <source>
        <dbReference type="Google" id="ProtNLM"/>
    </source>
</evidence>
<gene>
    <name evidence="1" type="ORF">PQO03_01750</name>
</gene>
<proteinExistence type="predicted"/>
<protein>
    <recommendedName>
        <fullName evidence="3">Lipoprotein</fullName>
    </recommendedName>
</protein>
<dbReference type="Proteomes" id="UP001214250">
    <property type="component" value="Chromosome 1"/>
</dbReference>
<evidence type="ECO:0000313" key="2">
    <source>
        <dbReference type="Proteomes" id="UP001214250"/>
    </source>
</evidence>
<reference evidence="1 2" key="1">
    <citation type="submission" date="2023-02" db="EMBL/GenBank/DDBJ databases">
        <title>Genome sequence of Lentisphaera profundi SAORIC-696.</title>
        <authorList>
            <person name="Kim e."/>
            <person name="Cho J.-C."/>
            <person name="Choi A."/>
            <person name="Kang I."/>
        </authorList>
    </citation>
    <scope>NUCLEOTIDE SEQUENCE [LARGE SCALE GENOMIC DNA]</scope>
    <source>
        <strain evidence="1 2">SAORIC-696</strain>
    </source>
</reference>
<dbReference type="PROSITE" id="PS51257">
    <property type="entry name" value="PROKAR_LIPOPROTEIN"/>
    <property type="match status" value="1"/>
</dbReference>
<dbReference type="RefSeq" id="WP_274150754.1">
    <property type="nucleotide sequence ID" value="NZ_CP117811.1"/>
</dbReference>
<dbReference type="EMBL" id="CP117811">
    <property type="protein sequence ID" value="WDE96689.1"/>
    <property type="molecule type" value="Genomic_DNA"/>
</dbReference>
<accession>A0ABY7VTQ2</accession>